<feature type="transmembrane region" description="Helical" evidence="1">
    <location>
        <begin position="33"/>
        <end position="58"/>
    </location>
</feature>
<comment type="caution">
    <text evidence="2">The sequence shown here is derived from an EMBL/GenBank/DDBJ whole genome shotgun (WGS) entry which is preliminary data.</text>
</comment>
<proteinExistence type="predicted"/>
<reference evidence="2 3" key="1">
    <citation type="submission" date="2019-02" db="EMBL/GenBank/DDBJ databases">
        <title>Pedobacter sp. RP-1-13 sp. nov., isolated from Arctic soil.</title>
        <authorList>
            <person name="Dahal R.H."/>
        </authorList>
    </citation>
    <scope>NUCLEOTIDE SEQUENCE [LARGE SCALE GENOMIC DNA]</scope>
    <source>
        <strain evidence="2 3">RP-1-13</strain>
    </source>
</reference>
<dbReference type="EMBL" id="SJSK01000004">
    <property type="protein sequence ID" value="TCC89393.1"/>
    <property type="molecule type" value="Genomic_DNA"/>
</dbReference>
<keyword evidence="3" id="KW-1185">Reference proteome</keyword>
<organism evidence="2 3">
    <name type="scientific">Pedobacter frigiditerrae</name>
    <dbReference type="NCBI Taxonomy" id="2530452"/>
    <lineage>
        <taxon>Bacteria</taxon>
        <taxon>Pseudomonadati</taxon>
        <taxon>Bacteroidota</taxon>
        <taxon>Sphingobacteriia</taxon>
        <taxon>Sphingobacteriales</taxon>
        <taxon>Sphingobacteriaceae</taxon>
        <taxon>Pedobacter</taxon>
    </lineage>
</organism>
<evidence type="ECO:0000313" key="3">
    <source>
        <dbReference type="Proteomes" id="UP000292884"/>
    </source>
</evidence>
<dbReference type="RefSeq" id="WP_131554380.1">
    <property type="nucleotide sequence ID" value="NZ_SJSK01000004.1"/>
</dbReference>
<dbReference type="Proteomes" id="UP000292884">
    <property type="component" value="Unassembled WGS sequence"/>
</dbReference>
<keyword evidence="1" id="KW-0472">Membrane</keyword>
<protein>
    <submittedName>
        <fullName evidence="2">Uncharacterized protein</fullName>
    </submittedName>
</protein>
<evidence type="ECO:0000256" key="1">
    <source>
        <dbReference type="SAM" id="Phobius"/>
    </source>
</evidence>
<gene>
    <name evidence="2" type="ORF">EZ428_16995</name>
</gene>
<keyword evidence="1" id="KW-1133">Transmembrane helix</keyword>
<evidence type="ECO:0000313" key="2">
    <source>
        <dbReference type="EMBL" id="TCC89393.1"/>
    </source>
</evidence>
<dbReference type="AlphaFoldDB" id="A0A4R0MRP1"/>
<name>A0A4R0MRP1_9SPHI</name>
<dbReference type="OrthoDB" id="1121797at2"/>
<accession>A0A4R0MRP1</accession>
<sequence>MEEINETQLEPKEEQALAVTEEIRSYIYETAKWASFLAIVGFVLTGLLVVCAFMFGAIMSSSPELALMTGELAKAGSAVITIVFLIYAFAIFYPSLLMFKYANKAKVGILYGEQDSLNEAMGKMKSLFKYWGIITIIILSLYIITIVGAVLGNSAAG</sequence>
<feature type="transmembrane region" description="Helical" evidence="1">
    <location>
        <begin position="78"/>
        <end position="99"/>
    </location>
</feature>
<keyword evidence="1" id="KW-0812">Transmembrane</keyword>
<feature type="transmembrane region" description="Helical" evidence="1">
    <location>
        <begin position="130"/>
        <end position="151"/>
    </location>
</feature>